<evidence type="ECO:0000256" key="6">
    <source>
        <dbReference type="ARBA" id="ARBA00033409"/>
    </source>
</evidence>
<protein>
    <recommendedName>
        <fullName evidence="2 7">DNA repair protein RecO</fullName>
    </recommendedName>
    <alternativeName>
        <fullName evidence="6 7">Recombination protein O</fullName>
    </alternativeName>
</protein>
<dbReference type="Pfam" id="PF02565">
    <property type="entry name" value="RecO_C"/>
    <property type="match status" value="1"/>
</dbReference>
<dbReference type="PANTHER" id="PTHR33991:SF1">
    <property type="entry name" value="DNA REPAIR PROTEIN RECO"/>
    <property type="match status" value="1"/>
</dbReference>
<dbReference type="SUPFAM" id="SSF50249">
    <property type="entry name" value="Nucleic acid-binding proteins"/>
    <property type="match status" value="1"/>
</dbReference>
<keyword evidence="4 7" id="KW-0233">DNA recombination</keyword>
<keyword evidence="3 7" id="KW-0227">DNA damage</keyword>
<evidence type="ECO:0000313" key="9">
    <source>
        <dbReference type="EMBL" id="GLI94129.1"/>
    </source>
</evidence>
<gene>
    <name evidence="7 9" type="primary">recO</name>
    <name evidence="9" type="ORF">LMG27198_31210</name>
</gene>
<dbReference type="Gene3D" id="2.40.50.140">
    <property type="entry name" value="Nucleic acid-binding proteins"/>
    <property type="match status" value="1"/>
</dbReference>
<dbReference type="Pfam" id="PF11967">
    <property type="entry name" value="RecO_N"/>
    <property type="match status" value="1"/>
</dbReference>
<proteinExistence type="inferred from homology"/>
<comment type="function">
    <text evidence="7">Involved in DNA repair and RecF pathway recombination.</text>
</comment>
<dbReference type="EMBL" id="BSEC01000001">
    <property type="protein sequence ID" value="GLI94129.1"/>
    <property type="molecule type" value="Genomic_DNA"/>
</dbReference>
<evidence type="ECO:0000256" key="3">
    <source>
        <dbReference type="ARBA" id="ARBA00022763"/>
    </source>
</evidence>
<dbReference type="PANTHER" id="PTHR33991">
    <property type="entry name" value="DNA REPAIR PROTEIN RECO"/>
    <property type="match status" value="1"/>
</dbReference>
<evidence type="ECO:0000256" key="4">
    <source>
        <dbReference type="ARBA" id="ARBA00023172"/>
    </source>
</evidence>
<dbReference type="GO" id="GO:0043590">
    <property type="term" value="C:bacterial nucleoid"/>
    <property type="evidence" value="ECO:0007669"/>
    <property type="project" value="TreeGrafter"/>
</dbReference>
<comment type="similarity">
    <text evidence="1 7">Belongs to the RecO family.</text>
</comment>
<dbReference type="RefSeq" id="WP_281804147.1">
    <property type="nucleotide sequence ID" value="NZ_BSEC01000001.1"/>
</dbReference>
<dbReference type="InterPro" id="IPR012340">
    <property type="entry name" value="NA-bd_OB-fold"/>
</dbReference>
<evidence type="ECO:0000256" key="1">
    <source>
        <dbReference type="ARBA" id="ARBA00007452"/>
    </source>
</evidence>
<keyword evidence="10" id="KW-1185">Reference proteome</keyword>
<dbReference type="InterPro" id="IPR022572">
    <property type="entry name" value="DNA_rep/recomb_RecO_N"/>
</dbReference>
<evidence type="ECO:0000259" key="8">
    <source>
        <dbReference type="Pfam" id="PF11967"/>
    </source>
</evidence>
<comment type="caution">
    <text evidence="9">The sequence shown here is derived from an EMBL/GenBank/DDBJ whole genome shotgun (WGS) entry which is preliminary data.</text>
</comment>
<dbReference type="InterPro" id="IPR037278">
    <property type="entry name" value="ARFGAP/RecO"/>
</dbReference>
<evidence type="ECO:0000313" key="10">
    <source>
        <dbReference type="Proteomes" id="UP001144323"/>
    </source>
</evidence>
<evidence type="ECO:0000256" key="2">
    <source>
        <dbReference type="ARBA" id="ARBA00021310"/>
    </source>
</evidence>
<dbReference type="Proteomes" id="UP001144323">
    <property type="component" value="Unassembled WGS sequence"/>
</dbReference>
<evidence type="ECO:0000256" key="7">
    <source>
        <dbReference type="HAMAP-Rule" id="MF_00201"/>
    </source>
</evidence>
<dbReference type="AlphaFoldDB" id="A0A9W6GWH5"/>
<dbReference type="GO" id="GO:0006310">
    <property type="term" value="P:DNA recombination"/>
    <property type="evidence" value="ECO:0007669"/>
    <property type="project" value="UniProtKB-UniRule"/>
</dbReference>
<dbReference type="InterPro" id="IPR003717">
    <property type="entry name" value="RecO"/>
</dbReference>
<sequence>MEWQDEGLVIGARKYGEAAVILELVTRVHGRHLGVVRGGRSKAMRPVLQPGNLVSAAWRARLEDHMGAFVVEPLANRAARYLDRAAALHGVTLLATLLRLLPERDPHPQLFEMANFIAAGLDRPDAAAPLMARFELSLLAALGFGLDLKSCALTGACENLAFVSPKSGRAVSRDAGAPWAPRLLPYPQFLQEDIDVAPPEAAIAEAFRLTGYFLTRNVLGPRGAAMPASRALYLDALANQRRSSQTTRAS</sequence>
<accession>A0A9W6GWH5</accession>
<dbReference type="InterPro" id="IPR042242">
    <property type="entry name" value="RecO_C"/>
</dbReference>
<dbReference type="Gene3D" id="1.20.1440.120">
    <property type="entry name" value="Recombination protein O, C-terminal domain"/>
    <property type="match status" value="1"/>
</dbReference>
<dbReference type="GO" id="GO:0006302">
    <property type="term" value="P:double-strand break repair"/>
    <property type="evidence" value="ECO:0007669"/>
    <property type="project" value="TreeGrafter"/>
</dbReference>
<feature type="domain" description="DNA replication/recombination mediator RecO N-terminal" evidence="8">
    <location>
        <begin position="1"/>
        <end position="68"/>
    </location>
</feature>
<name>A0A9W6GWH5_9HYPH</name>
<reference evidence="9" key="1">
    <citation type="journal article" date="2023" name="Int. J. Syst. Evol. Microbiol.">
        <title>Methylocystis iwaonis sp. nov., a type II methane-oxidizing bacterium from surface soil of a rice paddy field in Japan, and emended description of the genus Methylocystis (ex Whittenbury et al. 1970) Bowman et al. 1993.</title>
        <authorList>
            <person name="Kaise H."/>
            <person name="Sawadogo J.B."/>
            <person name="Alam M.S."/>
            <person name="Ueno C."/>
            <person name="Dianou D."/>
            <person name="Shinjo R."/>
            <person name="Asakawa S."/>
        </authorList>
    </citation>
    <scope>NUCLEOTIDE SEQUENCE</scope>
    <source>
        <strain evidence="9">LMG27198</strain>
    </source>
</reference>
<evidence type="ECO:0000256" key="5">
    <source>
        <dbReference type="ARBA" id="ARBA00023204"/>
    </source>
</evidence>
<dbReference type="SUPFAM" id="SSF57863">
    <property type="entry name" value="ArfGap/RecO-like zinc finger"/>
    <property type="match status" value="1"/>
</dbReference>
<dbReference type="NCBIfam" id="TIGR00613">
    <property type="entry name" value="reco"/>
    <property type="match status" value="1"/>
</dbReference>
<organism evidence="9 10">
    <name type="scientific">Methylocystis echinoides</name>
    <dbReference type="NCBI Taxonomy" id="29468"/>
    <lineage>
        <taxon>Bacteria</taxon>
        <taxon>Pseudomonadati</taxon>
        <taxon>Pseudomonadota</taxon>
        <taxon>Alphaproteobacteria</taxon>
        <taxon>Hyphomicrobiales</taxon>
        <taxon>Methylocystaceae</taxon>
        <taxon>Methylocystis</taxon>
    </lineage>
</organism>
<dbReference type="HAMAP" id="MF_00201">
    <property type="entry name" value="RecO"/>
    <property type="match status" value="1"/>
</dbReference>
<keyword evidence="5 7" id="KW-0234">DNA repair</keyword>